<dbReference type="Proteomes" id="UP000565441">
    <property type="component" value="Unassembled WGS sequence"/>
</dbReference>
<dbReference type="Pfam" id="PF14521">
    <property type="entry name" value="Aspzincin_M35"/>
    <property type="match status" value="1"/>
</dbReference>
<dbReference type="InterPro" id="IPR029463">
    <property type="entry name" value="Lys_MEP"/>
</dbReference>
<gene>
    <name evidence="2" type="ORF">D9615_001185</name>
</gene>
<keyword evidence="3" id="KW-1185">Reference proteome</keyword>
<name>A0A8H5HKG4_9AGAR</name>
<reference evidence="2 3" key="1">
    <citation type="journal article" date="2020" name="ISME J.">
        <title>Uncovering the hidden diversity of litter-decomposition mechanisms in mushroom-forming fungi.</title>
        <authorList>
            <person name="Floudas D."/>
            <person name="Bentzer J."/>
            <person name="Ahren D."/>
            <person name="Johansson T."/>
            <person name="Persson P."/>
            <person name="Tunlid A."/>
        </authorList>
    </citation>
    <scope>NUCLEOTIDE SEQUENCE [LARGE SCALE GENOMIC DNA]</scope>
    <source>
        <strain evidence="2 3">CBS 661.87</strain>
    </source>
</reference>
<proteinExistence type="predicted"/>
<dbReference type="SUPFAM" id="SSF55486">
    <property type="entry name" value="Metalloproteases ('zincins'), catalytic domain"/>
    <property type="match status" value="1"/>
</dbReference>
<accession>A0A8H5HKG4</accession>
<dbReference type="GO" id="GO:0004222">
    <property type="term" value="F:metalloendopeptidase activity"/>
    <property type="evidence" value="ECO:0007669"/>
    <property type="project" value="InterPro"/>
</dbReference>
<dbReference type="EMBL" id="JAACJP010000004">
    <property type="protein sequence ID" value="KAF5384988.1"/>
    <property type="molecule type" value="Genomic_DNA"/>
</dbReference>
<dbReference type="OrthoDB" id="412874at2759"/>
<feature type="domain" description="Lysine-specific metallo-endopeptidase" evidence="1">
    <location>
        <begin position="53"/>
        <end position="147"/>
    </location>
</feature>
<dbReference type="SMART" id="SM01351">
    <property type="entry name" value="Aspzincin_M35"/>
    <property type="match status" value="1"/>
</dbReference>
<evidence type="ECO:0000259" key="1">
    <source>
        <dbReference type="SMART" id="SM01351"/>
    </source>
</evidence>
<sequence>MLRMLIPISTLTPLRQHATLPGLELSLRLVAAPCCPTFLSSVEIPSRLIHMIAHVPTPRMPMSTPAVSVLSISARPSGMPRTPALIPRQASIYYEWLAGTLIHESSHFTRNGGTNDYAYGHSAVKSLAISNPANAVRNADSHEYFAENNPTLA</sequence>
<evidence type="ECO:0000313" key="2">
    <source>
        <dbReference type="EMBL" id="KAF5384988.1"/>
    </source>
</evidence>
<evidence type="ECO:0000313" key="3">
    <source>
        <dbReference type="Proteomes" id="UP000565441"/>
    </source>
</evidence>
<dbReference type="AlphaFoldDB" id="A0A8H5HKG4"/>
<organism evidence="2 3">
    <name type="scientific">Tricholomella constricta</name>
    <dbReference type="NCBI Taxonomy" id="117010"/>
    <lineage>
        <taxon>Eukaryota</taxon>
        <taxon>Fungi</taxon>
        <taxon>Dikarya</taxon>
        <taxon>Basidiomycota</taxon>
        <taxon>Agaricomycotina</taxon>
        <taxon>Agaricomycetes</taxon>
        <taxon>Agaricomycetidae</taxon>
        <taxon>Agaricales</taxon>
        <taxon>Tricholomatineae</taxon>
        <taxon>Lyophyllaceae</taxon>
        <taxon>Tricholomella</taxon>
    </lineage>
</organism>
<dbReference type="InterPro" id="IPR024079">
    <property type="entry name" value="MetalloPept_cat_dom_sf"/>
</dbReference>
<comment type="caution">
    <text evidence="2">The sequence shown here is derived from an EMBL/GenBank/DDBJ whole genome shotgun (WGS) entry which is preliminary data.</text>
</comment>
<protein>
    <recommendedName>
        <fullName evidence="1">Lysine-specific metallo-endopeptidase domain-containing protein</fullName>
    </recommendedName>
</protein>
<dbReference type="Gene3D" id="3.40.390.10">
    <property type="entry name" value="Collagenase (Catalytic Domain)"/>
    <property type="match status" value="1"/>
</dbReference>